<gene>
    <name evidence="3" type="ORF">KABA2_02S11880</name>
</gene>
<name>A0A8H2ZFD1_9SACH</name>
<dbReference type="EMBL" id="CAEFZW010000002">
    <property type="protein sequence ID" value="CAB4253106.1"/>
    <property type="molecule type" value="Genomic_DNA"/>
</dbReference>
<reference evidence="3 4" key="1">
    <citation type="submission" date="2020-05" db="EMBL/GenBank/DDBJ databases">
        <authorList>
            <person name="Casaregola S."/>
            <person name="Devillers H."/>
            <person name="Grondin C."/>
        </authorList>
    </citation>
    <scope>NUCLEOTIDE SEQUENCE [LARGE SCALE GENOMIC DNA]</scope>
    <source>
        <strain evidence="3 4">CLIB 1767</strain>
    </source>
</reference>
<proteinExistence type="predicted"/>
<dbReference type="Pfam" id="PF21203">
    <property type="entry name" value="ECM10"/>
    <property type="match status" value="1"/>
</dbReference>
<dbReference type="GeneID" id="64856259"/>
<dbReference type="Proteomes" id="UP000644660">
    <property type="component" value="Unassembled WGS sequence"/>
</dbReference>
<sequence>MFKSVALVGALAQVCLSQEFSLHARTLDGQSKHSLGIFNYDSDTHQITPLVAPPVVEDSIRQDVPYCIDADSKDPQLQQSCFTLMELETILHYNLVLSVDTDTNDIQKFSLIRNENATTIEPIVQDPAMAPVAPAVLLKKKTKTYADKKKDTAQGAEQFSKATEKSEEEEDDRNYLQKNWKQLVIGLVIYNVVTSIMKPKNEKKE</sequence>
<feature type="signal peptide" evidence="2">
    <location>
        <begin position="1"/>
        <end position="17"/>
    </location>
</feature>
<accession>A0A8H2ZFD1</accession>
<evidence type="ECO:0000256" key="2">
    <source>
        <dbReference type="SAM" id="SignalP"/>
    </source>
</evidence>
<protein>
    <recommendedName>
        <fullName evidence="5">ER membrane protein complex subunit 10</fullName>
    </recommendedName>
</protein>
<feature type="region of interest" description="Disordered" evidence="1">
    <location>
        <begin position="147"/>
        <end position="172"/>
    </location>
</feature>
<keyword evidence="2" id="KW-0732">Signal</keyword>
<dbReference type="AlphaFoldDB" id="A0A8H2ZFD1"/>
<keyword evidence="4" id="KW-1185">Reference proteome</keyword>
<dbReference type="OrthoDB" id="1894652at2759"/>
<dbReference type="RefSeq" id="XP_041405144.1">
    <property type="nucleotide sequence ID" value="XM_041549210.1"/>
</dbReference>
<evidence type="ECO:0000313" key="4">
    <source>
        <dbReference type="Proteomes" id="UP000644660"/>
    </source>
</evidence>
<evidence type="ECO:0000256" key="1">
    <source>
        <dbReference type="SAM" id="MobiDB-lite"/>
    </source>
</evidence>
<feature type="chain" id="PRO_5034964864" description="ER membrane protein complex subunit 10" evidence="2">
    <location>
        <begin position="18"/>
        <end position="205"/>
    </location>
</feature>
<comment type="caution">
    <text evidence="3">The sequence shown here is derived from an EMBL/GenBank/DDBJ whole genome shotgun (WGS) entry which is preliminary data.</text>
</comment>
<evidence type="ECO:0000313" key="3">
    <source>
        <dbReference type="EMBL" id="CAB4253106.1"/>
    </source>
</evidence>
<evidence type="ECO:0008006" key="5">
    <source>
        <dbReference type="Google" id="ProtNLM"/>
    </source>
</evidence>
<organism evidence="3 4">
    <name type="scientific">Maudiozyma barnettii</name>
    <dbReference type="NCBI Taxonomy" id="61262"/>
    <lineage>
        <taxon>Eukaryota</taxon>
        <taxon>Fungi</taxon>
        <taxon>Dikarya</taxon>
        <taxon>Ascomycota</taxon>
        <taxon>Saccharomycotina</taxon>
        <taxon>Saccharomycetes</taxon>
        <taxon>Saccharomycetales</taxon>
        <taxon>Saccharomycetaceae</taxon>
        <taxon>Maudiozyma</taxon>
    </lineage>
</organism>